<feature type="signal peptide" evidence="1">
    <location>
        <begin position="1"/>
        <end position="30"/>
    </location>
</feature>
<dbReference type="AlphaFoldDB" id="A0A9P4S5F5"/>
<keyword evidence="3" id="KW-1185">Reference proteome</keyword>
<feature type="chain" id="PRO_5040375205" evidence="1">
    <location>
        <begin position="31"/>
        <end position="165"/>
    </location>
</feature>
<name>A0A9P4S5F5_9PEZI</name>
<reference evidence="2" key="1">
    <citation type="journal article" date="2020" name="Stud. Mycol.">
        <title>101 Dothideomycetes genomes: a test case for predicting lifestyles and emergence of pathogens.</title>
        <authorList>
            <person name="Haridas S."/>
            <person name="Albert R."/>
            <person name="Binder M."/>
            <person name="Bloem J."/>
            <person name="Labutti K."/>
            <person name="Salamov A."/>
            <person name="Andreopoulos B."/>
            <person name="Baker S."/>
            <person name="Barry K."/>
            <person name="Bills G."/>
            <person name="Bluhm B."/>
            <person name="Cannon C."/>
            <person name="Castanera R."/>
            <person name="Culley D."/>
            <person name="Daum C."/>
            <person name="Ezra D."/>
            <person name="Gonzalez J."/>
            <person name="Henrissat B."/>
            <person name="Kuo A."/>
            <person name="Liang C."/>
            <person name="Lipzen A."/>
            <person name="Lutzoni F."/>
            <person name="Magnuson J."/>
            <person name="Mondo S."/>
            <person name="Nolan M."/>
            <person name="Ohm R."/>
            <person name="Pangilinan J."/>
            <person name="Park H.-J."/>
            <person name="Ramirez L."/>
            <person name="Alfaro M."/>
            <person name="Sun H."/>
            <person name="Tritt A."/>
            <person name="Yoshinaga Y."/>
            <person name="Zwiers L.-H."/>
            <person name="Turgeon B."/>
            <person name="Goodwin S."/>
            <person name="Spatafora J."/>
            <person name="Crous P."/>
            <person name="Grigoriev I."/>
        </authorList>
    </citation>
    <scope>NUCLEOTIDE SEQUENCE</scope>
    <source>
        <strain evidence="2">CBS 101060</strain>
    </source>
</reference>
<dbReference type="Proteomes" id="UP000799429">
    <property type="component" value="Unassembled WGS sequence"/>
</dbReference>
<gene>
    <name evidence="2" type="ORF">M501DRAFT_436936</name>
</gene>
<keyword evidence="1" id="KW-0732">Signal</keyword>
<proteinExistence type="predicted"/>
<dbReference type="EMBL" id="MU006108">
    <property type="protein sequence ID" value="KAF2835505.1"/>
    <property type="molecule type" value="Genomic_DNA"/>
</dbReference>
<accession>A0A9P4S5F5</accession>
<sequence>MYHSNYLVLQLSTKRILLIVHLVILKPLEAQNQSKRFTECALRFRSKRPLGRKSVTRTSHPLISNTKRRRVVTSATRDRYETSSIPLPFKTELLLLRVAHHLQPNSILAIRKRPGHGRLSPPRTKTYQTPLMITIVRPGLPCNDVQGTFVLISQCLFFLSSLLSP</sequence>
<organism evidence="2 3">
    <name type="scientific">Patellaria atrata CBS 101060</name>
    <dbReference type="NCBI Taxonomy" id="1346257"/>
    <lineage>
        <taxon>Eukaryota</taxon>
        <taxon>Fungi</taxon>
        <taxon>Dikarya</taxon>
        <taxon>Ascomycota</taxon>
        <taxon>Pezizomycotina</taxon>
        <taxon>Dothideomycetes</taxon>
        <taxon>Dothideomycetes incertae sedis</taxon>
        <taxon>Patellariales</taxon>
        <taxon>Patellariaceae</taxon>
        <taxon>Patellaria</taxon>
    </lineage>
</organism>
<evidence type="ECO:0000256" key="1">
    <source>
        <dbReference type="SAM" id="SignalP"/>
    </source>
</evidence>
<protein>
    <submittedName>
        <fullName evidence="2">Uncharacterized protein</fullName>
    </submittedName>
</protein>
<evidence type="ECO:0000313" key="3">
    <source>
        <dbReference type="Proteomes" id="UP000799429"/>
    </source>
</evidence>
<evidence type="ECO:0000313" key="2">
    <source>
        <dbReference type="EMBL" id="KAF2835505.1"/>
    </source>
</evidence>
<comment type="caution">
    <text evidence="2">The sequence shown here is derived from an EMBL/GenBank/DDBJ whole genome shotgun (WGS) entry which is preliminary data.</text>
</comment>